<dbReference type="InterPro" id="IPR000198">
    <property type="entry name" value="RhoGAP_dom"/>
</dbReference>
<feature type="domain" description="Rho-GAP" evidence="1">
    <location>
        <begin position="111"/>
        <end position="308"/>
    </location>
</feature>
<dbReference type="CDD" id="cd00159">
    <property type="entry name" value="RhoGAP"/>
    <property type="match status" value="1"/>
</dbReference>
<dbReference type="PROSITE" id="PS50238">
    <property type="entry name" value="RHOGAP"/>
    <property type="match status" value="1"/>
</dbReference>
<dbReference type="PROSITE" id="PS00028">
    <property type="entry name" value="ZINC_FINGER_C2H2_1"/>
    <property type="match status" value="1"/>
</dbReference>
<sequence>MRQDDDQQLADHSPEDLSSLWNHFKVVSADKTKVECLIKQCGLLSFSSPGFSPSMLLLHLQTKHKQFYETTLKKKLLKRSNKRSNGVNLSCEKWIDRDIFSINFSFDKSKLNLDRLKTISVSFNGYRLHVPVFLVDAFDLLCLGAKTEGLFQSRGNRQRVKYMRYVFFGEFGIPEYCTLYDVCDLITYFFRHLNEPIFSAELEKQFLELRRNSSSIVLNNIKMCLNELTPSKRDTVIYLAVKLKYIVSFGNVNKATTHKIAQYFAKSLFRTEKDSVLFKKSAVAPPEYAVVPIASYTPAVQKQPQALITVSLTPSDEEIDVKPIIIPDKKKPKKKQIVTIDDDVDENDPNTLQLENLESNLSSTDGLECFPPYVSMTSSEVVNNDANHCTITVDHLDGNLVKSAQLEVGRNGEQTPTQEDLSSCSDILACPYCSESFKSALLQSYHVRQKHSKQFLGKKTRFRIDRCFTTDACLVISRLRLGTCKGRGDLPKPLKLWLEVFVLNSKPHILFQVGKTTDHFNSRKLLLKRLYC</sequence>
<dbReference type="SMART" id="SM00324">
    <property type="entry name" value="RhoGAP"/>
    <property type="match status" value="1"/>
</dbReference>
<proteinExistence type="predicted"/>
<name>A0A915I085_ROMCU</name>
<dbReference type="Proteomes" id="UP000887565">
    <property type="component" value="Unplaced"/>
</dbReference>
<dbReference type="PANTHER" id="PTHR45808">
    <property type="entry name" value="RHO GTPASE-ACTIVATING PROTEIN 68F"/>
    <property type="match status" value="1"/>
</dbReference>
<organism evidence="2 3">
    <name type="scientific">Romanomermis culicivorax</name>
    <name type="common">Nematode worm</name>
    <dbReference type="NCBI Taxonomy" id="13658"/>
    <lineage>
        <taxon>Eukaryota</taxon>
        <taxon>Metazoa</taxon>
        <taxon>Ecdysozoa</taxon>
        <taxon>Nematoda</taxon>
        <taxon>Enoplea</taxon>
        <taxon>Dorylaimia</taxon>
        <taxon>Mermithida</taxon>
        <taxon>Mermithoidea</taxon>
        <taxon>Mermithidae</taxon>
        <taxon>Romanomermis</taxon>
    </lineage>
</organism>
<dbReference type="Pfam" id="PF00620">
    <property type="entry name" value="RhoGAP"/>
    <property type="match status" value="1"/>
</dbReference>
<reference evidence="3" key="1">
    <citation type="submission" date="2022-11" db="UniProtKB">
        <authorList>
            <consortium name="WormBaseParasite"/>
        </authorList>
    </citation>
    <scope>IDENTIFICATION</scope>
</reference>
<protein>
    <submittedName>
        <fullName evidence="3">Rho-GAP domain-containing protein</fullName>
    </submittedName>
</protein>
<dbReference type="AlphaFoldDB" id="A0A915I085"/>
<evidence type="ECO:0000313" key="2">
    <source>
        <dbReference type="Proteomes" id="UP000887565"/>
    </source>
</evidence>
<dbReference type="SUPFAM" id="SSF48350">
    <property type="entry name" value="GTPase activation domain, GAP"/>
    <property type="match status" value="1"/>
</dbReference>
<evidence type="ECO:0000259" key="1">
    <source>
        <dbReference type="PROSITE" id="PS50238"/>
    </source>
</evidence>
<dbReference type="InterPro" id="IPR013087">
    <property type="entry name" value="Znf_C2H2_type"/>
</dbReference>
<dbReference type="InterPro" id="IPR008936">
    <property type="entry name" value="Rho_GTPase_activation_prot"/>
</dbReference>
<dbReference type="Gene3D" id="1.10.555.10">
    <property type="entry name" value="Rho GTPase activation protein"/>
    <property type="match status" value="1"/>
</dbReference>
<evidence type="ECO:0000313" key="3">
    <source>
        <dbReference type="WBParaSite" id="nRc.2.0.1.t07238-RA"/>
    </source>
</evidence>
<dbReference type="GO" id="GO:0007165">
    <property type="term" value="P:signal transduction"/>
    <property type="evidence" value="ECO:0007669"/>
    <property type="project" value="InterPro"/>
</dbReference>
<keyword evidence="2" id="KW-1185">Reference proteome</keyword>
<dbReference type="WBParaSite" id="nRc.2.0.1.t07238-RA">
    <property type="protein sequence ID" value="nRc.2.0.1.t07238-RA"/>
    <property type="gene ID" value="nRc.2.0.1.g07238"/>
</dbReference>
<accession>A0A915I085</accession>